<dbReference type="SUPFAM" id="SSF51197">
    <property type="entry name" value="Clavaminate synthase-like"/>
    <property type="match status" value="1"/>
</dbReference>
<dbReference type="AlphaFoldDB" id="A0A6C0C0H4"/>
<proteinExistence type="predicted"/>
<name>A0A6C0C0H4_9ZZZZ</name>
<organism evidence="1">
    <name type="scientific">viral metagenome</name>
    <dbReference type="NCBI Taxonomy" id="1070528"/>
    <lineage>
        <taxon>unclassified sequences</taxon>
        <taxon>metagenomes</taxon>
        <taxon>organismal metagenomes</taxon>
    </lineage>
</organism>
<dbReference type="Gene3D" id="2.60.120.620">
    <property type="entry name" value="q2cbj1_9rhob like domain"/>
    <property type="match status" value="1"/>
</dbReference>
<dbReference type="Pfam" id="PF05721">
    <property type="entry name" value="PhyH"/>
    <property type="match status" value="1"/>
</dbReference>
<protein>
    <recommendedName>
        <fullName evidence="2">Phytanoyl-CoA dioxygenase</fullName>
    </recommendedName>
</protein>
<accession>A0A6C0C0H4</accession>
<reference evidence="1" key="1">
    <citation type="journal article" date="2020" name="Nature">
        <title>Giant virus diversity and host interactions through global metagenomics.</title>
        <authorList>
            <person name="Schulz F."/>
            <person name="Roux S."/>
            <person name="Paez-Espino D."/>
            <person name="Jungbluth S."/>
            <person name="Walsh D.A."/>
            <person name="Denef V.J."/>
            <person name="McMahon K.D."/>
            <person name="Konstantinidis K.T."/>
            <person name="Eloe-Fadrosh E.A."/>
            <person name="Kyrpides N.C."/>
            <person name="Woyke T."/>
        </authorList>
    </citation>
    <scope>NUCLEOTIDE SEQUENCE</scope>
    <source>
        <strain evidence="1">GVMAG-M-3300020169-51</strain>
    </source>
</reference>
<evidence type="ECO:0000313" key="1">
    <source>
        <dbReference type="EMBL" id="QHS97309.1"/>
    </source>
</evidence>
<dbReference type="EMBL" id="MN739293">
    <property type="protein sequence ID" value="QHS97309.1"/>
    <property type="molecule type" value="Genomic_DNA"/>
</dbReference>
<sequence>MEELYANTTTDIIEKIKSKGICIVENFVNKDKLKDIETEFDSILKNYKSSLDTNTEPNKCLRIFPNMFTKIVNQNNNTNIFSLFKSKFIKNISNNILGNYKYDNIFIHQDFTNLNTNNTYPHFDYDRKLKFYICVNDMNISNGCFKAFPGQLSLVNEKRKINRRNNIFTPDHKFYNGTEIKIEELIPIECKGGDLIIFDTNCIHAGGDKFENGKYRKVIRFHLSKNKI</sequence>
<dbReference type="InterPro" id="IPR008775">
    <property type="entry name" value="Phytyl_CoA_dOase-like"/>
</dbReference>
<evidence type="ECO:0008006" key="2">
    <source>
        <dbReference type="Google" id="ProtNLM"/>
    </source>
</evidence>